<dbReference type="CDD" id="cd00830">
    <property type="entry name" value="KAS_III"/>
    <property type="match status" value="1"/>
</dbReference>
<dbReference type="Pfam" id="PF08545">
    <property type="entry name" value="ACP_syn_III"/>
    <property type="match status" value="1"/>
</dbReference>
<dbReference type="GO" id="GO:0044550">
    <property type="term" value="P:secondary metabolite biosynthetic process"/>
    <property type="evidence" value="ECO:0007669"/>
    <property type="project" value="TreeGrafter"/>
</dbReference>
<dbReference type="EMBL" id="PYSV01000007">
    <property type="protein sequence ID" value="PTA68109.1"/>
    <property type="molecule type" value="Genomic_DNA"/>
</dbReference>
<dbReference type="Pfam" id="PF08541">
    <property type="entry name" value="ACP_syn_III_C"/>
    <property type="match status" value="1"/>
</dbReference>
<dbReference type="Gene3D" id="3.40.47.10">
    <property type="match status" value="1"/>
</dbReference>
<dbReference type="GO" id="GO:0004315">
    <property type="term" value="F:3-oxoacyl-[acyl-carrier-protein] synthase activity"/>
    <property type="evidence" value="ECO:0007669"/>
    <property type="project" value="InterPro"/>
</dbReference>
<evidence type="ECO:0000256" key="1">
    <source>
        <dbReference type="ARBA" id="ARBA00022679"/>
    </source>
</evidence>
<keyword evidence="6" id="KW-1185">Reference proteome</keyword>
<organism evidence="5 6">
    <name type="scientific">Deinococcus arcticus</name>
    <dbReference type="NCBI Taxonomy" id="2136176"/>
    <lineage>
        <taxon>Bacteria</taxon>
        <taxon>Thermotogati</taxon>
        <taxon>Deinococcota</taxon>
        <taxon>Deinococci</taxon>
        <taxon>Deinococcales</taxon>
        <taxon>Deinococcaceae</taxon>
        <taxon>Deinococcus</taxon>
    </lineage>
</organism>
<evidence type="ECO:0000259" key="4">
    <source>
        <dbReference type="Pfam" id="PF08545"/>
    </source>
</evidence>
<keyword evidence="1" id="KW-0808">Transferase</keyword>
<protein>
    <submittedName>
        <fullName evidence="5">Beta-ketoacyl-ACP reductase</fullName>
    </submittedName>
</protein>
<name>A0A2T3W891_9DEIO</name>
<dbReference type="InterPro" id="IPR013747">
    <property type="entry name" value="ACP_syn_III_C"/>
</dbReference>
<dbReference type="InterPro" id="IPR013751">
    <property type="entry name" value="ACP_syn_III_N"/>
</dbReference>
<dbReference type="GO" id="GO:0006633">
    <property type="term" value="P:fatty acid biosynthetic process"/>
    <property type="evidence" value="ECO:0007669"/>
    <property type="project" value="InterPro"/>
</dbReference>
<keyword evidence="2" id="KW-0012">Acyltransferase</keyword>
<evidence type="ECO:0000313" key="5">
    <source>
        <dbReference type="EMBL" id="PTA68109.1"/>
    </source>
</evidence>
<comment type="caution">
    <text evidence="5">The sequence shown here is derived from an EMBL/GenBank/DDBJ whole genome shotgun (WGS) entry which is preliminary data.</text>
</comment>
<feature type="domain" description="Beta-ketoacyl-[acyl-carrier-protein] synthase III C-terminal" evidence="3">
    <location>
        <begin position="257"/>
        <end position="333"/>
    </location>
</feature>
<evidence type="ECO:0000259" key="3">
    <source>
        <dbReference type="Pfam" id="PF08541"/>
    </source>
</evidence>
<proteinExistence type="predicted"/>
<dbReference type="AlphaFoldDB" id="A0A2T3W891"/>
<dbReference type="Proteomes" id="UP000240317">
    <property type="component" value="Unassembled WGS sequence"/>
</dbReference>
<evidence type="ECO:0000313" key="6">
    <source>
        <dbReference type="Proteomes" id="UP000240317"/>
    </source>
</evidence>
<gene>
    <name evidence="5" type="ORF">C8263_08510</name>
</gene>
<accession>A0A2T3W891</accession>
<dbReference type="InterPro" id="IPR016039">
    <property type="entry name" value="Thiolase-like"/>
</dbReference>
<evidence type="ECO:0000256" key="2">
    <source>
        <dbReference type="ARBA" id="ARBA00023315"/>
    </source>
</evidence>
<dbReference type="OrthoDB" id="9815506at2"/>
<feature type="domain" description="Beta-ketoacyl-[acyl-carrier-protein] synthase III N-terminal" evidence="4">
    <location>
        <begin position="119"/>
        <end position="194"/>
    </location>
</feature>
<reference evidence="5 6" key="1">
    <citation type="submission" date="2018-03" db="EMBL/GenBank/DDBJ databases">
        <title>Draft genome of Deinococcus sp. OD32.</title>
        <authorList>
            <person name="Wang X.-P."/>
            <person name="Du Z.-J."/>
        </authorList>
    </citation>
    <scope>NUCLEOTIDE SEQUENCE [LARGE SCALE GENOMIC DNA]</scope>
    <source>
        <strain evidence="5 6">OD32</strain>
    </source>
</reference>
<dbReference type="PANTHER" id="PTHR34069:SF2">
    <property type="entry name" value="BETA-KETOACYL-[ACYL-CARRIER-PROTEIN] SYNTHASE III"/>
    <property type="match status" value="1"/>
</dbReference>
<dbReference type="RefSeq" id="WP_107137703.1">
    <property type="nucleotide sequence ID" value="NZ_PYSV01000007.1"/>
</dbReference>
<dbReference type="SUPFAM" id="SSF53901">
    <property type="entry name" value="Thiolase-like"/>
    <property type="match status" value="1"/>
</dbReference>
<sequence length="335" mass="34618">MTAPPVPVSLLGLRLLATAQALPARVVPTAEVAALCGVPADVAQKRSGVRERRWLSGDESALSLGAQAARTALATAGLNVTDVDVLLNASGSQLQPIPDGAALFARELGLRGAATYSLHGTCLSFLLALQHAALLIHAGQARHVLIISTEAGSLGLNPAQPESTLLIGDGAAAVLLGPAERPGQGLIAARIETYPEGADHTRIRGGGTLLTPQNPRAEHRDFTFDMQGLQVLKLASRVVPGFLERLRPGLSTGLPGIDRVIPHQASQAGLDLLQRYGWPADRVEVTLPTLGNVIAASLPLTLHQAVTGRRLGEGQTALLVGTGAGLIAGGVIWAL</sequence>
<dbReference type="PANTHER" id="PTHR34069">
    <property type="entry name" value="3-OXOACYL-[ACYL-CARRIER-PROTEIN] SYNTHASE 3"/>
    <property type="match status" value="1"/>
</dbReference>